<feature type="chain" id="PRO_5027061906" evidence="5">
    <location>
        <begin position="18"/>
        <end position="291"/>
    </location>
</feature>
<dbReference type="Pfam" id="PF00379">
    <property type="entry name" value="Chitin_bind_4"/>
    <property type="match status" value="1"/>
</dbReference>
<evidence type="ECO:0000256" key="3">
    <source>
        <dbReference type="PROSITE-ProRule" id="PRU00497"/>
    </source>
</evidence>
<dbReference type="PRINTS" id="PR00947">
    <property type="entry name" value="CUTICLE"/>
</dbReference>
<dbReference type="GO" id="GO:0042302">
    <property type="term" value="F:structural constituent of cuticle"/>
    <property type="evidence" value="ECO:0007669"/>
    <property type="project" value="UniProtKB-UniRule"/>
</dbReference>
<dbReference type="GO" id="GO:0031012">
    <property type="term" value="C:extracellular matrix"/>
    <property type="evidence" value="ECO:0007669"/>
    <property type="project" value="TreeGrafter"/>
</dbReference>
<organism evidence="6 7">
    <name type="scientific">Bombyx mandarina</name>
    <name type="common">Wild silk moth</name>
    <name type="synonym">Wild silkworm</name>
    <dbReference type="NCBI Taxonomy" id="7092"/>
    <lineage>
        <taxon>Eukaryota</taxon>
        <taxon>Metazoa</taxon>
        <taxon>Ecdysozoa</taxon>
        <taxon>Arthropoda</taxon>
        <taxon>Hexapoda</taxon>
        <taxon>Insecta</taxon>
        <taxon>Pterygota</taxon>
        <taxon>Neoptera</taxon>
        <taxon>Endopterygota</taxon>
        <taxon>Lepidoptera</taxon>
        <taxon>Glossata</taxon>
        <taxon>Ditrysia</taxon>
        <taxon>Bombycoidea</taxon>
        <taxon>Bombycidae</taxon>
        <taxon>Bombycinae</taxon>
        <taxon>Bombyx</taxon>
    </lineage>
</organism>
<gene>
    <name evidence="7" type="primary">LOC114243112</name>
</gene>
<dbReference type="KEGG" id="bman:114243112"/>
<dbReference type="GO" id="GO:0005615">
    <property type="term" value="C:extracellular space"/>
    <property type="evidence" value="ECO:0007669"/>
    <property type="project" value="TreeGrafter"/>
</dbReference>
<dbReference type="PANTHER" id="PTHR12236:SF95">
    <property type="entry name" value="CUTICULAR PROTEIN 76BD, ISOFORM C-RELATED"/>
    <property type="match status" value="1"/>
</dbReference>
<proteinExistence type="predicted"/>
<protein>
    <submittedName>
        <fullName evidence="7">Cuticle protein 18.6-like</fullName>
    </submittedName>
</protein>
<evidence type="ECO:0000256" key="2">
    <source>
        <dbReference type="ARBA" id="ARBA00022729"/>
    </source>
</evidence>
<accession>A0A6J2JKZ7</accession>
<feature type="region of interest" description="Disordered" evidence="4">
    <location>
        <begin position="131"/>
        <end position="150"/>
    </location>
</feature>
<keyword evidence="1 3" id="KW-0193">Cuticle</keyword>
<dbReference type="RefSeq" id="XP_028030291.1">
    <property type="nucleotide sequence ID" value="XM_028174490.1"/>
</dbReference>
<evidence type="ECO:0000313" key="6">
    <source>
        <dbReference type="Proteomes" id="UP000504629"/>
    </source>
</evidence>
<dbReference type="AlphaFoldDB" id="A0A6J2JKZ7"/>
<evidence type="ECO:0000313" key="7">
    <source>
        <dbReference type="RefSeq" id="XP_028030291.1"/>
    </source>
</evidence>
<dbReference type="OrthoDB" id="7789829at2759"/>
<dbReference type="PANTHER" id="PTHR12236">
    <property type="entry name" value="STRUCTURAL CONTITUENT OF CUTICLE"/>
    <property type="match status" value="1"/>
</dbReference>
<dbReference type="InterPro" id="IPR031311">
    <property type="entry name" value="CHIT_BIND_RR_consensus"/>
</dbReference>
<dbReference type="PROSITE" id="PS51155">
    <property type="entry name" value="CHIT_BIND_RR_2"/>
    <property type="match status" value="1"/>
</dbReference>
<feature type="signal peptide" evidence="5">
    <location>
        <begin position="1"/>
        <end position="17"/>
    </location>
</feature>
<reference evidence="7" key="1">
    <citation type="submission" date="2025-08" db="UniProtKB">
        <authorList>
            <consortium name="RefSeq"/>
        </authorList>
    </citation>
    <scope>IDENTIFICATION</scope>
    <source>
        <tissue evidence="7">Silk gland</tissue>
    </source>
</reference>
<name>A0A6J2JKZ7_BOMMA</name>
<keyword evidence="2 5" id="KW-0732">Signal</keyword>
<sequence>MFFKIAVVCSILAICQGGVIDEGHGHAVSSQSIVRHDEPSHQATAHYTPVLSHAAPVLTHAAPLIQHAGPIVHAAPVEHSSYIHASPVVQHFSPVQHAPVVHHAAIPIAVEHSDHVEDHAPAKYEFSYSVEDPHTGDHKSQHETRDGDVVKGEYSLLQPDGSIRKVEYTADHHNGFNAIVHNSEPDAHAAPPSPAPAVHAVPAAHSAPVVHSAPVIHSAPVLHSAPVVHSTPVVHSAPLIHSAPVVHSAPLVHSGPVVHTASLYHATPLVHSAPLVHAVHAAPAHYIAAHH</sequence>
<evidence type="ECO:0000256" key="5">
    <source>
        <dbReference type="SAM" id="SignalP"/>
    </source>
</evidence>
<dbReference type="CTD" id="100379326"/>
<dbReference type="InterPro" id="IPR000618">
    <property type="entry name" value="Insect_cuticle"/>
</dbReference>
<dbReference type="Proteomes" id="UP000504629">
    <property type="component" value="Unplaced"/>
</dbReference>
<dbReference type="GeneID" id="114243112"/>
<evidence type="ECO:0000256" key="1">
    <source>
        <dbReference type="ARBA" id="ARBA00022460"/>
    </source>
</evidence>
<keyword evidence="6" id="KW-1185">Reference proteome</keyword>
<evidence type="ECO:0000256" key="4">
    <source>
        <dbReference type="SAM" id="MobiDB-lite"/>
    </source>
</evidence>
<dbReference type="PROSITE" id="PS00233">
    <property type="entry name" value="CHIT_BIND_RR_1"/>
    <property type="match status" value="1"/>
</dbReference>
<dbReference type="InterPro" id="IPR051217">
    <property type="entry name" value="Insect_Cuticle_Struc_Prot"/>
</dbReference>